<feature type="region of interest" description="Disordered" evidence="1">
    <location>
        <begin position="63"/>
        <end position="82"/>
    </location>
</feature>
<dbReference type="GO" id="GO:0016787">
    <property type="term" value="F:hydrolase activity"/>
    <property type="evidence" value="ECO:0007669"/>
    <property type="project" value="InterPro"/>
</dbReference>
<accession>A0A0B1PDX0</accession>
<dbReference type="OrthoDB" id="202825at2759"/>
<dbReference type="InterPro" id="IPR036523">
    <property type="entry name" value="SurE-like_sf"/>
</dbReference>
<reference evidence="3 4" key="1">
    <citation type="journal article" date="2014" name="BMC Genomics">
        <title>Adaptive genomic structural variation in the grape powdery mildew pathogen, Erysiphe necator.</title>
        <authorList>
            <person name="Jones L."/>
            <person name="Riaz S."/>
            <person name="Morales-Cruz A."/>
            <person name="Amrine K.C."/>
            <person name="McGuire B."/>
            <person name="Gubler W.D."/>
            <person name="Walker M.A."/>
            <person name="Cantu D."/>
        </authorList>
    </citation>
    <scope>NUCLEOTIDE SEQUENCE [LARGE SCALE GENOMIC DNA]</scope>
    <source>
        <strain evidence="4">c</strain>
    </source>
</reference>
<dbReference type="InterPro" id="IPR027746">
    <property type="entry name" value="TTL"/>
</dbReference>
<evidence type="ECO:0000259" key="2">
    <source>
        <dbReference type="Pfam" id="PF01975"/>
    </source>
</evidence>
<dbReference type="STRING" id="52586.A0A0B1PDX0"/>
<dbReference type="SUPFAM" id="SSF64167">
    <property type="entry name" value="SurE-like"/>
    <property type="match status" value="1"/>
</dbReference>
<sequence length="321" mass="36119">MHLLVVNDDGPPSTQTSPYVYSLVRTLQRAGHNVSVVLPNTQRSWIGKAHIIGQTVKPSYFRPSLHHKDNGTTHSRPLPPLSPSEEEEWILVDGTPASCVQIGLYHYFQERGPIDLVISGPNYGRNTTSVFSLSSGTLGGALEAALCKHRSIAISYGFFSRNHDDEIINEASNLSLRLIEYLYKNWDNQVDLYSINIPLTKNVGEKKVLWTNILQNYWSHGSCFEEVEDTDEDDKLEQSTSKNENNSIQLDTPLIEKKIIKHQHKHFKWAPRFTDVNRSIEESPPGNDGWAVQNGYTSVTPLKANFMHAAAKTQGELVLNL</sequence>
<evidence type="ECO:0000313" key="4">
    <source>
        <dbReference type="Proteomes" id="UP000030854"/>
    </source>
</evidence>
<dbReference type="EMBL" id="JNVN01000352">
    <property type="protein sequence ID" value="KHJ35555.1"/>
    <property type="molecule type" value="Genomic_DNA"/>
</dbReference>
<protein>
    <submittedName>
        <fullName evidence="3">Putative 5 3-nucleotidase</fullName>
    </submittedName>
</protein>
<dbReference type="Pfam" id="PF01975">
    <property type="entry name" value="SurE"/>
    <property type="match status" value="1"/>
</dbReference>
<dbReference type="Gene3D" id="3.40.1210.10">
    <property type="entry name" value="Survival protein SurE-like phosphatase/nucleotidase"/>
    <property type="match status" value="1"/>
</dbReference>
<feature type="domain" description="Survival protein SurE-like phosphatase/nucleotidase" evidence="2">
    <location>
        <begin position="4"/>
        <end position="219"/>
    </location>
</feature>
<comment type="caution">
    <text evidence="3">The sequence shown here is derived from an EMBL/GenBank/DDBJ whole genome shotgun (WGS) entry which is preliminary data.</text>
</comment>
<dbReference type="GO" id="GO:0000932">
    <property type="term" value="C:P-body"/>
    <property type="evidence" value="ECO:0007669"/>
    <property type="project" value="TreeGrafter"/>
</dbReference>
<proteinExistence type="predicted"/>
<dbReference type="Proteomes" id="UP000030854">
    <property type="component" value="Unassembled WGS sequence"/>
</dbReference>
<dbReference type="OMA" id="PENDWVV"/>
<dbReference type="NCBIfam" id="TIGR00087">
    <property type="entry name" value="surE"/>
    <property type="match status" value="1"/>
</dbReference>
<gene>
    <name evidence="3" type="ORF">EV44_g1481</name>
</gene>
<evidence type="ECO:0000313" key="3">
    <source>
        <dbReference type="EMBL" id="KHJ35555.1"/>
    </source>
</evidence>
<dbReference type="PANTHER" id="PTHR47551">
    <property type="entry name" value="TUBULIN--TYROSINE LIGASE PBY1-RELATED"/>
    <property type="match status" value="1"/>
</dbReference>
<dbReference type="AlphaFoldDB" id="A0A0B1PDX0"/>
<dbReference type="PANTHER" id="PTHR47551:SF1">
    <property type="entry name" value="TUBULIN--TYROSINE LIGASE PBY1-RELATED"/>
    <property type="match status" value="1"/>
</dbReference>
<dbReference type="InterPro" id="IPR002828">
    <property type="entry name" value="SurE-like_Pase/nucleotidase"/>
</dbReference>
<dbReference type="HOGENOM" id="CLU_049222_2_0_1"/>
<keyword evidence="4" id="KW-1185">Reference proteome</keyword>
<name>A0A0B1PDX0_UNCNE</name>
<organism evidence="3 4">
    <name type="scientific">Uncinula necator</name>
    <name type="common">Grape powdery mildew</name>
    <dbReference type="NCBI Taxonomy" id="52586"/>
    <lineage>
        <taxon>Eukaryota</taxon>
        <taxon>Fungi</taxon>
        <taxon>Dikarya</taxon>
        <taxon>Ascomycota</taxon>
        <taxon>Pezizomycotina</taxon>
        <taxon>Leotiomycetes</taxon>
        <taxon>Erysiphales</taxon>
        <taxon>Erysiphaceae</taxon>
        <taxon>Erysiphe</taxon>
    </lineage>
</organism>
<evidence type="ECO:0000256" key="1">
    <source>
        <dbReference type="SAM" id="MobiDB-lite"/>
    </source>
</evidence>